<dbReference type="Pfam" id="PF13349">
    <property type="entry name" value="DUF4097"/>
    <property type="match status" value="1"/>
</dbReference>
<dbReference type="PROSITE" id="PS51257">
    <property type="entry name" value="PROKAR_LIPOPROTEIN"/>
    <property type="match status" value="1"/>
</dbReference>
<feature type="region of interest" description="Disordered" evidence="1">
    <location>
        <begin position="233"/>
        <end position="256"/>
    </location>
</feature>
<dbReference type="EMBL" id="JAVRES010000003">
    <property type="protein sequence ID" value="MDT0435034.1"/>
    <property type="molecule type" value="Genomic_DNA"/>
</dbReference>
<keyword evidence="5" id="KW-1185">Reference proteome</keyword>
<evidence type="ECO:0000313" key="4">
    <source>
        <dbReference type="EMBL" id="MDT0435034.1"/>
    </source>
</evidence>
<evidence type="ECO:0000313" key="5">
    <source>
        <dbReference type="Proteomes" id="UP001183535"/>
    </source>
</evidence>
<reference evidence="5" key="1">
    <citation type="submission" date="2023-07" db="EMBL/GenBank/DDBJ databases">
        <title>30 novel species of actinomycetes from the DSMZ collection.</title>
        <authorList>
            <person name="Nouioui I."/>
        </authorList>
    </citation>
    <scope>NUCLEOTIDE SEQUENCE [LARGE SCALE GENOMIC DNA]</scope>
    <source>
        <strain evidence="5">DSM 41981</strain>
    </source>
</reference>
<dbReference type="AlphaFoldDB" id="A0ABD5EKX5"/>
<evidence type="ECO:0000256" key="2">
    <source>
        <dbReference type="SAM" id="SignalP"/>
    </source>
</evidence>
<feature type="signal peptide" evidence="2">
    <location>
        <begin position="1"/>
        <end position="30"/>
    </location>
</feature>
<comment type="caution">
    <text evidence="4">The sequence shown here is derived from an EMBL/GenBank/DDBJ whole genome shotgun (WGS) entry which is preliminary data.</text>
</comment>
<feature type="domain" description="DUF4097" evidence="3">
    <location>
        <begin position="122"/>
        <end position="254"/>
    </location>
</feature>
<keyword evidence="2" id="KW-0732">Signal</keyword>
<gene>
    <name evidence="4" type="ORF">RM877_10115</name>
</gene>
<feature type="chain" id="PRO_5044837988" evidence="2">
    <location>
        <begin position="31"/>
        <end position="256"/>
    </location>
</feature>
<accession>A0ABD5EKX5</accession>
<evidence type="ECO:0000259" key="3">
    <source>
        <dbReference type="Pfam" id="PF13349"/>
    </source>
</evidence>
<organism evidence="4 5">
    <name type="scientific">Streptomyces doudnae</name>
    <dbReference type="NCBI Taxonomy" id="3075536"/>
    <lineage>
        <taxon>Bacteria</taxon>
        <taxon>Bacillati</taxon>
        <taxon>Actinomycetota</taxon>
        <taxon>Actinomycetes</taxon>
        <taxon>Kitasatosporales</taxon>
        <taxon>Streptomycetaceae</taxon>
        <taxon>Streptomyces</taxon>
    </lineage>
</organism>
<evidence type="ECO:0000256" key="1">
    <source>
        <dbReference type="SAM" id="MobiDB-lite"/>
    </source>
</evidence>
<proteinExistence type="predicted"/>
<dbReference type="RefSeq" id="WP_093834346.1">
    <property type="nucleotide sequence ID" value="NZ_JAVRES010000003.1"/>
</dbReference>
<name>A0ABD5EKX5_9ACTN</name>
<sequence length="256" mass="26854">MARSVTFRAVLAAGAVVLFMGAGTACGASAADDEHPDHRSFAFTGTTLTVDTDDSDLDVVATDAAPAGQVRVTRWFQGSVVLGSDPEPGWSMKDGRLALRVRCTGFIADCAARHRVEVPRGTTVRITSDDGSVRASGFTAPLSIHTQDGSVRVTDTSGPLDLRGDDGSLHAEVSSRQVTARTQDGSVDLRLTAVPDRVSADSDDGSVTVTLPRAPYRVTTRTDDGSVKVTVPRDERSAHRVSATSKDGSVTVRAAD</sequence>
<dbReference type="Proteomes" id="UP001183535">
    <property type="component" value="Unassembled WGS sequence"/>
</dbReference>
<dbReference type="InterPro" id="IPR025164">
    <property type="entry name" value="Toastrack_DUF4097"/>
</dbReference>
<protein>
    <submittedName>
        <fullName evidence="4">DUF4097 family beta strand repeat-containing protein</fullName>
    </submittedName>
</protein>